<feature type="domain" description="Peptidoglycan recognition protein family" evidence="4">
    <location>
        <begin position="164"/>
        <end position="318"/>
    </location>
</feature>
<keyword evidence="6" id="KW-1185">Reference proteome</keyword>
<dbReference type="GO" id="GO:0009253">
    <property type="term" value="P:peptidoglycan catabolic process"/>
    <property type="evidence" value="ECO:0007669"/>
    <property type="project" value="InterPro"/>
</dbReference>
<organism evidence="5 6">
    <name type="scientific">Rohdeia mirabilis</name>
    <dbReference type="NCBI Taxonomy" id="2528008"/>
    <lineage>
        <taxon>Bacteria</taxon>
        <taxon>Pseudomonadati</taxon>
        <taxon>Planctomycetota</taxon>
        <taxon>Planctomycetia</taxon>
        <taxon>Planctomycetia incertae sedis</taxon>
        <taxon>Rohdeia</taxon>
    </lineage>
</organism>
<dbReference type="OrthoDB" id="9811296at2"/>
<dbReference type="SUPFAM" id="SSF55846">
    <property type="entry name" value="N-acetylmuramoyl-L-alanine amidase-like"/>
    <property type="match status" value="1"/>
</dbReference>
<evidence type="ECO:0000313" key="5">
    <source>
        <dbReference type="EMBL" id="QDU84903.1"/>
    </source>
</evidence>
<comment type="similarity">
    <text evidence="1">Belongs to the N-acetylmuramoyl-L-alanine amidase 2 family.</text>
</comment>
<dbReference type="GO" id="GO:0008270">
    <property type="term" value="F:zinc ion binding"/>
    <property type="evidence" value="ECO:0007669"/>
    <property type="project" value="InterPro"/>
</dbReference>
<dbReference type="Gene3D" id="3.40.80.10">
    <property type="entry name" value="Peptidoglycan recognition protein-like"/>
    <property type="match status" value="1"/>
</dbReference>
<dbReference type="PANTHER" id="PTHR11022:SF41">
    <property type="entry name" value="PEPTIDOGLYCAN-RECOGNITION PROTEIN LC-RELATED"/>
    <property type="match status" value="1"/>
</dbReference>
<dbReference type="AlphaFoldDB" id="A0A518D0B9"/>
<gene>
    <name evidence="5" type="ORF">Pla163_20220</name>
</gene>
<dbReference type="Proteomes" id="UP000319342">
    <property type="component" value="Chromosome"/>
</dbReference>
<dbReference type="GO" id="GO:0008745">
    <property type="term" value="F:N-acetylmuramoyl-L-alanine amidase activity"/>
    <property type="evidence" value="ECO:0007669"/>
    <property type="project" value="InterPro"/>
</dbReference>
<feature type="region of interest" description="Disordered" evidence="2">
    <location>
        <begin position="337"/>
        <end position="381"/>
    </location>
</feature>
<protein>
    <submittedName>
        <fullName evidence="5">N-acetylmuramoyl-L-alanine amidase</fullName>
    </submittedName>
</protein>
<dbReference type="CDD" id="cd06583">
    <property type="entry name" value="PGRP"/>
    <property type="match status" value="1"/>
</dbReference>
<dbReference type="EMBL" id="CP036290">
    <property type="protein sequence ID" value="QDU84903.1"/>
    <property type="molecule type" value="Genomic_DNA"/>
</dbReference>
<reference evidence="5 6" key="1">
    <citation type="submission" date="2019-02" db="EMBL/GenBank/DDBJ databases">
        <title>Deep-cultivation of Planctomycetes and their phenomic and genomic characterization uncovers novel biology.</title>
        <authorList>
            <person name="Wiegand S."/>
            <person name="Jogler M."/>
            <person name="Boedeker C."/>
            <person name="Pinto D."/>
            <person name="Vollmers J."/>
            <person name="Rivas-Marin E."/>
            <person name="Kohn T."/>
            <person name="Peeters S.H."/>
            <person name="Heuer A."/>
            <person name="Rast P."/>
            <person name="Oberbeckmann S."/>
            <person name="Bunk B."/>
            <person name="Jeske O."/>
            <person name="Meyerdierks A."/>
            <person name="Storesund J.E."/>
            <person name="Kallscheuer N."/>
            <person name="Luecker S."/>
            <person name="Lage O.M."/>
            <person name="Pohl T."/>
            <person name="Merkel B.J."/>
            <person name="Hornburger P."/>
            <person name="Mueller R.-W."/>
            <person name="Bruemmer F."/>
            <person name="Labrenz M."/>
            <person name="Spormann A.M."/>
            <person name="Op den Camp H."/>
            <person name="Overmann J."/>
            <person name="Amann R."/>
            <person name="Jetten M.S.M."/>
            <person name="Mascher T."/>
            <person name="Medema M.H."/>
            <person name="Devos D.P."/>
            <person name="Kaster A.-K."/>
            <person name="Ovreas L."/>
            <person name="Rohde M."/>
            <person name="Galperin M.Y."/>
            <person name="Jogler C."/>
        </authorList>
    </citation>
    <scope>NUCLEOTIDE SEQUENCE [LARGE SCALE GENOMIC DNA]</scope>
    <source>
        <strain evidence="5 6">Pla163</strain>
    </source>
</reference>
<proteinExistence type="inferred from homology"/>
<feature type="domain" description="N-acetylmuramoyl-L-alanine amidase" evidence="3">
    <location>
        <begin position="177"/>
        <end position="324"/>
    </location>
</feature>
<evidence type="ECO:0000259" key="4">
    <source>
        <dbReference type="SMART" id="SM00701"/>
    </source>
</evidence>
<dbReference type="SMART" id="SM00644">
    <property type="entry name" value="Ami_2"/>
    <property type="match status" value="1"/>
</dbReference>
<name>A0A518D0B9_9BACT</name>
<sequence>MKHHPKPYRARFSPVFRVGSRRASTFLTQVLGLFLVGTLTACIGGPPAPLGQPDWVNMEPSWSRLDAIERWLDTAGVRADPTQRLEAELLLAEGRLDFALEDRARNPNAHVAARVDSALDGFRRVQRSSAANDSQRRRADAGLLRAERLDSVATARPLPANVPSGAIPRSVWRAERADESDMARASGAWRRLTVHHTNMEGVPAPPPGAGEAANAAYLRRVQRAHMTTNNWADIGYEFLIDMDGRLWEGRSLTWIGAHAGRSGTVNNNVDNIGISLFGNFESVAPSQAALNTLSATLDSFRTRYGIGRGSVYGHREFKNTACPGDVLMNWVNRYRGTAAASPPRSSSSPRSGTKSRVASLYGFPTDDDAVGESSSASASAR</sequence>
<dbReference type="InterPro" id="IPR015510">
    <property type="entry name" value="PGRP"/>
</dbReference>
<feature type="compositionally biased region" description="Low complexity" evidence="2">
    <location>
        <begin position="338"/>
        <end position="351"/>
    </location>
</feature>
<evidence type="ECO:0000256" key="2">
    <source>
        <dbReference type="SAM" id="MobiDB-lite"/>
    </source>
</evidence>
<evidence type="ECO:0000259" key="3">
    <source>
        <dbReference type="SMART" id="SM00644"/>
    </source>
</evidence>
<dbReference type="Pfam" id="PF01510">
    <property type="entry name" value="Amidase_2"/>
    <property type="match status" value="1"/>
</dbReference>
<accession>A0A518D0B9</accession>
<dbReference type="InterPro" id="IPR036505">
    <property type="entry name" value="Amidase/PGRP_sf"/>
</dbReference>
<evidence type="ECO:0000313" key="6">
    <source>
        <dbReference type="Proteomes" id="UP000319342"/>
    </source>
</evidence>
<dbReference type="InterPro" id="IPR006619">
    <property type="entry name" value="PGRP_domain_met/bac"/>
</dbReference>
<dbReference type="InterPro" id="IPR002502">
    <property type="entry name" value="Amidase_domain"/>
</dbReference>
<evidence type="ECO:0000256" key="1">
    <source>
        <dbReference type="ARBA" id="ARBA00007553"/>
    </source>
</evidence>
<dbReference type="PANTHER" id="PTHR11022">
    <property type="entry name" value="PEPTIDOGLYCAN RECOGNITION PROTEIN"/>
    <property type="match status" value="1"/>
</dbReference>
<dbReference type="SMART" id="SM00701">
    <property type="entry name" value="PGRP"/>
    <property type="match status" value="1"/>
</dbReference>